<feature type="signal peptide" evidence="1">
    <location>
        <begin position="1"/>
        <end position="18"/>
    </location>
</feature>
<name>A0A0M3HT40_ASCLU</name>
<evidence type="ECO:0000256" key="1">
    <source>
        <dbReference type="SAM" id="SignalP"/>
    </source>
</evidence>
<protein>
    <submittedName>
        <fullName evidence="3">Secreted protein</fullName>
    </submittedName>
</protein>
<keyword evidence="1" id="KW-0732">Signal</keyword>
<sequence length="69" mass="7736">MGSLMVFKARCVIVVVTAARFDLAGDDVIDDWRHCPTMKPRAVAEAQDTHRPLTFLRQEVFASGKCPFI</sequence>
<proteinExistence type="predicted"/>
<organism evidence="2 3">
    <name type="scientific">Ascaris lumbricoides</name>
    <name type="common">Giant roundworm</name>
    <dbReference type="NCBI Taxonomy" id="6252"/>
    <lineage>
        <taxon>Eukaryota</taxon>
        <taxon>Metazoa</taxon>
        <taxon>Ecdysozoa</taxon>
        <taxon>Nematoda</taxon>
        <taxon>Chromadorea</taxon>
        <taxon>Rhabditida</taxon>
        <taxon>Spirurina</taxon>
        <taxon>Ascaridomorpha</taxon>
        <taxon>Ascaridoidea</taxon>
        <taxon>Ascarididae</taxon>
        <taxon>Ascaris</taxon>
    </lineage>
</organism>
<keyword evidence="2" id="KW-1185">Reference proteome</keyword>
<reference evidence="3" key="1">
    <citation type="submission" date="2017-02" db="UniProtKB">
        <authorList>
            <consortium name="WormBaseParasite"/>
        </authorList>
    </citation>
    <scope>IDENTIFICATION</scope>
</reference>
<dbReference type="Proteomes" id="UP000036681">
    <property type="component" value="Unplaced"/>
</dbReference>
<feature type="chain" id="PRO_5005656655" evidence="1">
    <location>
        <begin position="19"/>
        <end position="69"/>
    </location>
</feature>
<evidence type="ECO:0000313" key="3">
    <source>
        <dbReference type="WBParaSite" id="ALUE_0000575101-mRNA-1"/>
    </source>
</evidence>
<dbReference type="AlphaFoldDB" id="A0A0M3HT40"/>
<evidence type="ECO:0000313" key="2">
    <source>
        <dbReference type="Proteomes" id="UP000036681"/>
    </source>
</evidence>
<accession>A0A0M3HT40</accession>
<dbReference type="WBParaSite" id="ALUE_0000575101-mRNA-1">
    <property type="protein sequence ID" value="ALUE_0000575101-mRNA-1"/>
    <property type="gene ID" value="ALUE_0000575101"/>
</dbReference>